<dbReference type="Ensembl" id="ENSLLET00000045817.1">
    <property type="protein sequence ID" value="ENSLLEP00000044049.1"/>
    <property type="gene ID" value="ENSLLEG00000027993.1"/>
</dbReference>
<dbReference type="Proteomes" id="UP000694569">
    <property type="component" value="Unplaced"/>
</dbReference>
<dbReference type="GO" id="GO:0010972">
    <property type="term" value="P:negative regulation of G2/M transition of mitotic cell cycle"/>
    <property type="evidence" value="ECO:0007669"/>
    <property type="project" value="TreeGrafter"/>
</dbReference>
<keyword evidence="2" id="KW-0472">Membrane</keyword>
<feature type="region of interest" description="Disordered" evidence="1">
    <location>
        <begin position="149"/>
        <end position="209"/>
    </location>
</feature>
<dbReference type="AlphaFoldDB" id="A0A8C5QXD4"/>
<protein>
    <recommendedName>
        <fullName evidence="5">Apoptosis and caspase activation inhibitor</fullName>
    </recommendedName>
</protein>
<dbReference type="PANTHER" id="PTHR16524:SF2">
    <property type="entry name" value="CELL DEATH REGULATOR AVEN"/>
    <property type="match status" value="1"/>
</dbReference>
<keyword evidence="4" id="KW-1185">Reference proteome</keyword>
<accession>A0A8C5QXD4</accession>
<evidence type="ECO:0000313" key="3">
    <source>
        <dbReference type="Ensembl" id="ENSLLEP00000044049.1"/>
    </source>
</evidence>
<evidence type="ECO:0008006" key="5">
    <source>
        <dbReference type="Google" id="ProtNLM"/>
    </source>
</evidence>
<feature type="transmembrane region" description="Helical" evidence="2">
    <location>
        <begin position="6"/>
        <end position="25"/>
    </location>
</feature>
<keyword evidence="2" id="KW-1133">Transmembrane helix</keyword>
<proteinExistence type="predicted"/>
<sequence length="209" mass="23196">TTRISFVLRSLITFLLTCYYLICFLGDSFTQFRFAEEKEWEAENPCNKQGTAAFLDSKALAKALQELPLYLRLNVEAESIQEDLPQELPQLKPYSVSSQAAAIAPVFSAQASRPPPKTSSIRQQVTPEASQSAADEDLDFLLSLDAPIAEESRDRQPAELECENKDADLQPMHEESGTLTSDSAGSPAEEKQKAAMEEDLEDWLDSMIS</sequence>
<feature type="compositionally biased region" description="Polar residues" evidence="1">
    <location>
        <begin position="118"/>
        <end position="133"/>
    </location>
</feature>
<reference evidence="3" key="2">
    <citation type="submission" date="2025-09" db="UniProtKB">
        <authorList>
            <consortium name="Ensembl"/>
        </authorList>
    </citation>
    <scope>IDENTIFICATION</scope>
</reference>
<feature type="compositionally biased region" description="Acidic residues" evidence="1">
    <location>
        <begin position="197"/>
        <end position="209"/>
    </location>
</feature>
<evidence type="ECO:0000256" key="1">
    <source>
        <dbReference type="SAM" id="MobiDB-lite"/>
    </source>
</evidence>
<organism evidence="3 4">
    <name type="scientific">Leptobrachium leishanense</name>
    <name type="common">Leishan spiny toad</name>
    <dbReference type="NCBI Taxonomy" id="445787"/>
    <lineage>
        <taxon>Eukaryota</taxon>
        <taxon>Metazoa</taxon>
        <taxon>Chordata</taxon>
        <taxon>Craniata</taxon>
        <taxon>Vertebrata</taxon>
        <taxon>Euteleostomi</taxon>
        <taxon>Amphibia</taxon>
        <taxon>Batrachia</taxon>
        <taxon>Anura</taxon>
        <taxon>Pelobatoidea</taxon>
        <taxon>Megophryidae</taxon>
        <taxon>Leptobrachium</taxon>
    </lineage>
</organism>
<dbReference type="InterPro" id="IPR026187">
    <property type="entry name" value="Aven"/>
</dbReference>
<reference evidence="3" key="1">
    <citation type="submission" date="2025-08" db="UniProtKB">
        <authorList>
            <consortium name="Ensembl"/>
        </authorList>
    </citation>
    <scope>IDENTIFICATION</scope>
</reference>
<keyword evidence="2" id="KW-0812">Transmembrane</keyword>
<dbReference type="GeneTree" id="ENSGT00390000003299"/>
<evidence type="ECO:0000313" key="4">
    <source>
        <dbReference type="Proteomes" id="UP000694569"/>
    </source>
</evidence>
<feature type="region of interest" description="Disordered" evidence="1">
    <location>
        <begin position="108"/>
        <end position="135"/>
    </location>
</feature>
<evidence type="ECO:0000256" key="2">
    <source>
        <dbReference type="SAM" id="Phobius"/>
    </source>
</evidence>
<dbReference type="OrthoDB" id="6338233at2759"/>
<name>A0A8C5QXD4_9ANUR</name>
<feature type="compositionally biased region" description="Basic and acidic residues" evidence="1">
    <location>
        <begin position="150"/>
        <end position="176"/>
    </location>
</feature>
<dbReference type="PANTHER" id="PTHR16524">
    <property type="entry name" value="CELL DEATH REGULATOR AVEN"/>
    <property type="match status" value="1"/>
</dbReference>